<organism evidence="1 2">
    <name type="scientific">Leptolyngbya cf. ectocarpi LEGE 11479</name>
    <dbReference type="NCBI Taxonomy" id="1828722"/>
    <lineage>
        <taxon>Bacteria</taxon>
        <taxon>Bacillati</taxon>
        <taxon>Cyanobacteriota</taxon>
        <taxon>Cyanophyceae</taxon>
        <taxon>Leptolyngbyales</taxon>
        <taxon>Leptolyngbyaceae</taxon>
        <taxon>Leptolyngbya group</taxon>
        <taxon>Leptolyngbya</taxon>
    </lineage>
</organism>
<accession>A0A929FDD6</accession>
<dbReference type="EMBL" id="JADEXP010000633">
    <property type="protein sequence ID" value="MBE9071002.1"/>
    <property type="molecule type" value="Genomic_DNA"/>
</dbReference>
<evidence type="ECO:0000313" key="2">
    <source>
        <dbReference type="Proteomes" id="UP000615026"/>
    </source>
</evidence>
<evidence type="ECO:0000313" key="1">
    <source>
        <dbReference type="EMBL" id="MBE9071002.1"/>
    </source>
</evidence>
<dbReference type="Proteomes" id="UP000615026">
    <property type="component" value="Unassembled WGS sequence"/>
</dbReference>
<name>A0A929FDD6_LEPEC</name>
<reference evidence="1" key="1">
    <citation type="submission" date="2020-10" db="EMBL/GenBank/DDBJ databases">
        <authorList>
            <person name="Castelo-Branco R."/>
            <person name="Eusebio N."/>
            <person name="Adriana R."/>
            <person name="Vieira A."/>
            <person name="Brugerolle De Fraissinette N."/>
            <person name="Rezende De Castro R."/>
            <person name="Schneider M.P."/>
            <person name="Vasconcelos V."/>
            <person name="Leao P.N."/>
        </authorList>
    </citation>
    <scope>NUCLEOTIDE SEQUENCE</scope>
    <source>
        <strain evidence="1">LEGE 11479</strain>
    </source>
</reference>
<dbReference type="RefSeq" id="WP_193996808.1">
    <property type="nucleotide sequence ID" value="NZ_JADEXP010000633.1"/>
</dbReference>
<comment type="caution">
    <text evidence="1">The sequence shown here is derived from an EMBL/GenBank/DDBJ whole genome shotgun (WGS) entry which is preliminary data.</text>
</comment>
<protein>
    <recommendedName>
        <fullName evidence="3">Transposase</fullName>
    </recommendedName>
</protein>
<proteinExistence type="predicted"/>
<gene>
    <name evidence="1" type="ORF">IQ260_30660</name>
</gene>
<sequence>MAKRKRRGVAGDKTICLPIAEGIDYEQLVEDREAYREYLDSQIAAHPELFPEGIEQGYRFHGWVTSARQHVKTRRIYLPGLKTAYQLRPDFVTPYMSETAEVAGKALYLRKHGISYDGIAYVLGRSEMHWYRLCQSLGRASIVGSTLKTEAALPPI</sequence>
<dbReference type="AlphaFoldDB" id="A0A929FDD6"/>
<evidence type="ECO:0008006" key="3">
    <source>
        <dbReference type="Google" id="ProtNLM"/>
    </source>
</evidence>
<keyword evidence="2" id="KW-1185">Reference proteome</keyword>